<dbReference type="EMBL" id="BLLG01000003">
    <property type="protein sequence ID" value="GFH35301.1"/>
    <property type="molecule type" value="Genomic_DNA"/>
</dbReference>
<dbReference type="Proteomes" id="UP000484988">
    <property type="component" value="Unassembled WGS sequence"/>
</dbReference>
<sequence length="51" mass="5157">MVFTPAVLGAVHEAVFGLRAPAVPSCPVPEDGRACRAEAVPVSALAVPRAC</sequence>
<proteinExistence type="predicted"/>
<protein>
    <submittedName>
        <fullName evidence="1">Uncharacterized protein</fullName>
    </submittedName>
</protein>
<comment type="caution">
    <text evidence="1">The sequence shown here is derived from an EMBL/GenBank/DDBJ whole genome shotgun (WGS) entry which is preliminary data.</text>
</comment>
<evidence type="ECO:0000313" key="2">
    <source>
        <dbReference type="Proteomes" id="UP000484988"/>
    </source>
</evidence>
<name>A0A6A0ASC4_9ACTN</name>
<reference evidence="1 2" key="1">
    <citation type="submission" date="2020-02" db="EMBL/GenBank/DDBJ databases">
        <title>Whole Genome Shotgun Sequence of Streptomyces sp. strain CWH03.</title>
        <authorList>
            <person name="Dohra H."/>
            <person name="Kodani S."/>
            <person name="Yamamura H."/>
        </authorList>
    </citation>
    <scope>NUCLEOTIDE SEQUENCE [LARGE SCALE GENOMIC DNA]</scope>
    <source>
        <strain evidence="1 2">CWH03</strain>
    </source>
</reference>
<gene>
    <name evidence="1" type="ORF">SCWH03_15160</name>
</gene>
<organism evidence="1 2">
    <name type="scientific">Streptomyces pacificus</name>
    <dbReference type="NCBI Taxonomy" id="2705029"/>
    <lineage>
        <taxon>Bacteria</taxon>
        <taxon>Bacillati</taxon>
        <taxon>Actinomycetota</taxon>
        <taxon>Actinomycetes</taxon>
        <taxon>Kitasatosporales</taxon>
        <taxon>Streptomycetaceae</taxon>
        <taxon>Streptomyces</taxon>
    </lineage>
</organism>
<accession>A0A6A0ASC4</accession>
<evidence type="ECO:0000313" key="1">
    <source>
        <dbReference type="EMBL" id="GFH35301.1"/>
    </source>
</evidence>
<dbReference type="AlphaFoldDB" id="A0A6A0ASC4"/>
<keyword evidence="2" id="KW-1185">Reference proteome</keyword>